<dbReference type="PANTHER" id="PTHR12534:SF0">
    <property type="entry name" value="SMALL RIBOSOMAL SUBUNIT PROTEIN US2M"/>
    <property type="match status" value="1"/>
</dbReference>
<keyword evidence="3 5" id="KW-0687">Ribonucleoprotein</keyword>
<dbReference type="Pfam" id="PF00318">
    <property type="entry name" value="Ribosomal_S2"/>
    <property type="match status" value="1"/>
</dbReference>
<evidence type="ECO:0000313" key="6">
    <source>
        <dbReference type="EMBL" id="OGM08658.1"/>
    </source>
</evidence>
<dbReference type="AlphaFoldDB" id="A0A1F7X2Q4"/>
<dbReference type="GO" id="GO:0015935">
    <property type="term" value="C:small ribosomal subunit"/>
    <property type="evidence" value="ECO:0007669"/>
    <property type="project" value="InterPro"/>
</dbReference>
<dbReference type="Proteomes" id="UP000176939">
    <property type="component" value="Unassembled WGS sequence"/>
</dbReference>
<keyword evidence="2 5" id="KW-0689">Ribosomal protein</keyword>
<comment type="similarity">
    <text evidence="1 5">Belongs to the universal ribosomal protein uS2 family.</text>
</comment>
<accession>A0A1F7X2Q4</accession>
<dbReference type="GO" id="GO:0006412">
    <property type="term" value="P:translation"/>
    <property type="evidence" value="ECO:0007669"/>
    <property type="project" value="UniProtKB-UniRule"/>
</dbReference>
<name>A0A1F7X2Q4_9BACT</name>
<dbReference type="Gene3D" id="1.10.287.610">
    <property type="entry name" value="Helix hairpin bin"/>
    <property type="match status" value="1"/>
</dbReference>
<evidence type="ECO:0000256" key="1">
    <source>
        <dbReference type="ARBA" id="ARBA00006242"/>
    </source>
</evidence>
<dbReference type="GO" id="GO:0003735">
    <property type="term" value="F:structural constituent of ribosome"/>
    <property type="evidence" value="ECO:0007669"/>
    <property type="project" value="InterPro"/>
</dbReference>
<dbReference type="PROSITE" id="PS00962">
    <property type="entry name" value="RIBOSOMAL_S2_1"/>
    <property type="match status" value="1"/>
</dbReference>
<evidence type="ECO:0000256" key="4">
    <source>
        <dbReference type="ARBA" id="ARBA00035256"/>
    </source>
</evidence>
<protein>
    <recommendedName>
        <fullName evidence="4 5">Small ribosomal subunit protein uS2</fullName>
    </recommendedName>
</protein>
<dbReference type="PRINTS" id="PR00395">
    <property type="entry name" value="RIBOSOMALS2"/>
</dbReference>
<evidence type="ECO:0000256" key="5">
    <source>
        <dbReference type="HAMAP-Rule" id="MF_00291"/>
    </source>
</evidence>
<evidence type="ECO:0000313" key="7">
    <source>
        <dbReference type="Proteomes" id="UP000176939"/>
    </source>
</evidence>
<evidence type="ECO:0000256" key="3">
    <source>
        <dbReference type="ARBA" id="ARBA00023274"/>
    </source>
</evidence>
<dbReference type="InterPro" id="IPR023591">
    <property type="entry name" value="Ribosomal_uS2_flav_dom_sf"/>
</dbReference>
<dbReference type="EMBL" id="MGFQ01000038">
    <property type="protein sequence ID" value="OGM08658.1"/>
    <property type="molecule type" value="Genomic_DNA"/>
</dbReference>
<dbReference type="HAMAP" id="MF_00291_B">
    <property type="entry name" value="Ribosomal_uS2_B"/>
    <property type="match status" value="1"/>
</dbReference>
<organism evidence="6 7">
    <name type="scientific">Candidatus Woesebacteria bacterium RBG_13_36_22</name>
    <dbReference type="NCBI Taxonomy" id="1802478"/>
    <lineage>
        <taxon>Bacteria</taxon>
        <taxon>Candidatus Woeseibacteriota</taxon>
    </lineage>
</organism>
<dbReference type="PANTHER" id="PTHR12534">
    <property type="entry name" value="30S RIBOSOMAL PROTEIN S2 PROKARYOTIC AND ORGANELLAR"/>
    <property type="match status" value="1"/>
</dbReference>
<proteinExistence type="inferred from homology"/>
<dbReference type="NCBIfam" id="TIGR01011">
    <property type="entry name" value="rpsB_bact"/>
    <property type="match status" value="1"/>
</dbReference>
<dbReference type="SUPFAM" id="SSF52313">
    <property type="entry name" value="Ribosomal protein S2"/>
    <property type="match status" value="1"/>
</dbReference>
<dbReference type="Gene3D" id="3.40.50.10490">
    <property type="entry name" value="Glucose-6-phosphate isomerase like protein, domain 1"/>
    <property type="match status" value="1"/>
</dbReference>
<dbReference type="InterPro" id="IPR018130">
    <property type="entry name" value="Ribosomal_uS2_CS"/>
</dbReference>
<dbReference type="InterPro" id="IPR001865">
    <property type="entry name" value="Ribosomal_uS2"/>
</dbReference>
<comment type="caution">
    <text evidence="6">The sequence shown here is derived from an EMBL/GenBank/DDBJ whole genome shotgun (WGS) entry which is preliminary data.</text>
</comment>
<gene>
    <name evidence="5" type="primary">rpsB</name>
    <name evidence="6" type="ORF">A2Z67_00265</name>
</gene>
<sequence length="236" mass="26615">MTEVSLQTLLDTGAHFGHQIRRWNPKMKPFIYQGEDGVHIFDLLKTKEALEEALGIIKEAAKEGKSLLIVGTKKQVREKVAQIAKETNILYVNERWLGGTLTNFDQVKKSLDKLIKMKKDKEEGVYKNFTKKERLLIDREIVRLERFFGGLTGMSVKPDLMIIIDIKKEIGAAKEANFTGITTVGIVDSNADPDLVDYAIPMNDDAKKALDYVLDLIKDAILEGKSKPQKKVPESK</sequence>
<reference evidence="6 7" key="1">
    <citation type="journal article" date="2016" name="Nat. Commun.">
        <title>Thousands of microbial genomes shed light on interconnected biogeochemical processes in an aquifer system.</title>
        <authorList>
            <person name="Anantharaman K."/>
            <person name="Brown C.T."/>
            <person name="Hug L.A."/>
            <person name="Sharon I."/>
            <person name="Castelle C.J."/>
            <person name="Probst A.J."/>
            <person name="Thomas B.C."/>
            <person name="Singh A."/>
            <person name="Wilkins M.J."/>
            <person name="Karaoz U."/>
            <person name="Brodie E.L."/>
            <person name="Williams K.H."/>
            <person name="Hubbard S.S."/>
            <person name="Banfield J.F."/>
        </authorList>
    </citation>
    <scope>NUCLEOTIDE SEQUENCE [LARGE SCALE GENOMIC DNA]</scope>
</reference>
<evidence type="ECO:0000256" key="2">
    <source>
        <dbReference type="ARBA" id="ARBA00022980"/>
    </source>
</evidence>
<dbReference type="CDD" id="cd01425">
    <property type="entry name" value="RPS2"/>
    <property type="match status" value="1"/>
</dbReference>
<dbReference type="InterPro" id="IPR005706">
    <property type="entry name" value="Ribosomal_uS2_bac/mit/plastid"/>
</dbReference>